<evidence type="ECO:0000256" key="8">
    <source>
        <dbReference type="HAMAP-Rule" id="MF_00137"/>
    </source>
</evidence>
<gene>
    <name evidence="8" type="primary">purC</name>
    <name evidence="10" type="ORF">SAMN05216474_1899</name>
</gene>
<proteinExistence type="inferred from homology"/>
<evidence type="ECO:0000313" key="10">
    <source>
        <dbReference type="EMBL" id="SFT70037.1"/>
    </source>
</evidence>
<dbReference type="OrthoDB" id="9801549at2"/>
<evidence type="ECO:0000256" key="7">
    <source>
        <dbReference type="ARBA" id="ARBA00048475"/>
    </source>
</evidence>
<dbReference type="Gene3D" id="3.30.470.20">
    <property type="entry name" value="ATP-grasp fold, B domain"/>
    <property type="match status" value="1"/>
</dbReference>
<dbReference type="GO" id="GO:0004639">
    <property type="term" value="F:phosphoribosylaminoimidazolesuccinocarboxamide synthase activity"/>
    <property type="evidence" value="ECO:0007669"/>
    <property type="project" value="UniProtKB-UniRule"/>
</dbReference>
<dbReference type="AlphaFoldDB" id="A0A1I7A562"/>
<name>A0A1I7A562_9FLAO</name>
<dbReference type="Proteomes" id="UP000236454">
    <property type="component" value="Unassembled WGS sequence"/>
</dbReference>
<dbReference type="Gene3D" id="3.30.200.20">
    <property type="entry name" value="Phosphorylase Kinase, domain 1"/>
    <property type="match status" value="1"/>
</dbReference>
<keyword evidence="4 8" id="KW-0547">Nucleotide-binding</keyword>
<dbReference type="EC" id="6.3.2.6" evidence="8"/>
<evidence type="ECO:0000256" key="1">
    <source>
        <dbReference type="ARBA" id="ARBA00004672"/>
    </source>
</evidence>
<dbReference type="PANTHER" id="PTHR43700">
    <property type="entry name" value="PHOSPHORIBOSYLAMINOIMIDAZOLE-SUCCINOCARBOXAMIDE SYNTHASE"/>
    <property type="match status" value="1"/>
</dbReference>
<dbReference type="FunFam" id="3.30.200.20:FF:000199">
    <property type="entry name" value="Phosphoribosylaminoimidazole-succinocarboxamide synthase"/>
    <property type="match status" value="1"/>
</dbReference>
<dbReference type="CDD" id="cd01414">
    <property type="entry name" value="SAICAR_synt_Sc"/>
    <property type="match status" value="1"/>
</dbReference>
<evidence type="ECO:0000259" key="9">
    <source>
        <dbReference type="Pfam" id="PF01259"/>
    </source>
</evidence>
<evidence type="ECO:0000313" key="11">
    <source>
        <dbReference type="Proteomes" id="UP000236454"/>
    </source>
</evidence>
<dbReference type="NCBIfam" id="NF010568">
    <property type="entry name" value="PRK13961.1"/>
    <property type="match status" value="1"/>
</dbReference>
<comment type="pathway">
    <text evidence="1 8">Purine metabolism; IMP biosynthesis via de novo pathway; 5-amino-1-(5-phospho-D-ribosyl)imidazole-4-carboxamide from 5-amino-1-(5-phospho-D-ribosyl)imidazole-4-carboxylate: step 1/2.</text>
</comment>
<comment type="catalytic activity">
    <reaction evidence="7 8">
        <text>5-amino-1-(5-phospho-D-ribosyl)imidazole-4-carboxylate + L-aspartate + ATP = (2S)-2-[5-amino-1-(5-phospho-beta-D-ribosyl)imidazole-4-carboxamido]succinate + ADP + phosphate + 2 H(+)</text>
        <dbReference type="Rhea" id="RHEA:22628"/>
        <dbReference type="ChEBI" id="CHEBI:15378"/>
        <dbReference type="ChEBI" id="CHEBI:29991"/>
        <dbReference type="ChEBI" id="CHEBI:30616"/>
        <dbReference type="ChEBI" id="CHEBI:43474"/>
        <dbReference type="ChEBI" id="CHEBI:58443"/>
        <dbReference type="ChEBI" id="CHEBI:77657"/>
        <dbReference type="ChEBI" id="CHEBI:456216"/>
        <dbReference type="EC" id="6.3.2.6"/>
    </reaction>
</comment>
<evidence type="ECO:0000256" key="3">
    <source>
        <dbReference type="ARBA" id="ARBA00022598"/>
    </source>
</evidence>
<evidence type="ECO:0000256" key="6">
    <source>
        <dbReference type="ARBA" id="ARBA00022840"/>
    </source>
</evidence>
<evidence type="ECO:0000256" key="5">
    <source>
        <dbReference type="ARBA" id="ARBA00022755"/>
    </source>
</evidence>
<comment type="similarity">
    <text evidence="2 8">Belongs to the SAICAR synthetase family.</text>
</comment>
<dbReference type="PROSITE" id="PS01058">
    <property type="entry name" value="SAICAR_SYNTHETASE_2"/>
    <property type="match status" value="1"/>
</dbReference>
<dbReference type="InterPro" id="IPR028923">
    <property type="entry name" value="SAICAR_synt/ADE2_N"/>
</dbReference>
<dbReference type="GO" id="GO:0005737">
    <property type="term" value="C:cytoplasm"/>
    <property type="evidence" value="ECO:0007669"/>
    <property type="project" value="TreeGrafter"/>
</dbReference>
<protein>
    <recommendedName>
        <fullName evidence="8">Phosphoribosylaminoimidazole-succinocarboxamide synthase</fullName>
        <ecNumber evidence="8">6.3.2.6</ecNumber>
    </recommendedName>
    <alternativeName>
        <fullName evidence="8">SAICAR synthetase</fullName>
    </alternativeName>
</protein>
<dbReference type="Pfam" id="PF01259">
    <property type="entry name" value="SAICAR_synt"/>
    <property type="match status" value="1"/>
</dbReference>
<keyword evidence="5 8" id="KW-0658">Purine biosynthesis</keyword>
<feature type="domain" description="SAICAR synthetase/ADE2 N-terminal" evidence="9">
    <location>
        <begin position="18"/>
        <end position="255"/>
    </location>
</feature>
<dbReference type="UniPathway" id="UPA00074">
    <property type="reaction ID" value="UER00131"/>
</dbReference>
<dbReference type="InterPro" id="IPR018236">
    <property type="entry name" value="SAICAR_synthetase_CS"/>
</dbReference>
<dbReference type="GO" id="GO:0005524">
    <property type="term" value="F:ATP binding"/>
    <property type="evidence" value="ECO:0007669"/>
    <property type="project" value="UniProtKB-KW"/>
</dbReference>
<dbReference type="PANTHER" id="PTHR43700:SF1">
    <property type="entry name" value="PHOSPHORIBOSYLAMINOIMIDAZOLE-SUCCINOCARBOXAMIDE SYNTHASE"/>
    <property type="match status" value="1"/>
</dbReference>
<keyword evidence="6 8" id="KW-0067">ATP-binding</keyword>
<dbReference type="GO" id="GO:0006189">
    <property type="term" value="P:'de novo' IMP biosynthetic process"/>
    <property type="evidence" value="ECO:0007669"/>
    <property type="project" value="UniProtKB-UniRule"/>
</dbReference>
<dbReference type="STRING" id="477690.SAMN05216474_1899"/>
<keyword evidence="11" id="KW-1185">Reference proteome</keyword>
<dbReference type="EMBL" id="FPAS01000002">
    <property type="protein sequence ID" value="SFT70037.1"/>
    <property type="molecule type" value="Genomic_DNA"/>
</dbReference>
<dbReference type="HAMAP" id="MF_00137">
    <property type="entry name" value="SAICAR_synth"/>
    <property type="match status" value="1"/>
</dbReference>
<reference evidence="10 11" key="1">
    <citation type="submission" date="2016-10" db="EMBL/GenBank/DDBJ databases">
        <authorList>
            <person name="de Groot N.N."/>
        </authorList>
    </citation>
    <scope>NUCLEOTIDE SEQUENCE [LARGE SCALE GENOMIC DNA]</scope>
    <source>
        <strain evidence="10 11">CGMCC 1.7005</strain>
    </source>
</reference>
<sequence length="318" mass="36467">MSKAVTTTNFNFPKQKGVYHGKVREVYNIDDNYMVMIASDRISAFDHILPKGIPYKGQVLNQVATMFLKATEDIVPNWLIGTPDPMVAVGHKCEPFRVEMVIRGYLAGHSAREYKRGERVLCGVTLPEGMKENDKFPEPIITPATKADEGHDEDISREEIIKQGIIAEEDYIQLENYTRALFQRGTELAAEKGLILVDTKYEFGKKDGKIYLIDEIHTPDSSRYFYADGYEERQAKGEAQKQLSKEFVRQWLIENGFQGLEGQTMPVMPDEFVETVTERYIELYEKIVGEKFQKDSTENLNERIEKNVVEFLTKEGLV</sequence>
<evidence type="ECO:0000256" key="2">
    <source>
        <dbReference type="ARBA" id="ARBA00010190"/>
    </source>
</evidence>
<dbReference type="SUPFAM" id="SSF56104">
    <property type="entry name" value="SAICAR synthase-like"/>
    <property type="match status" value="1"/>
</dbReference>
<dbReference type="NCBIfam" id="NF009251">
    <property type="entry name" value="PRK12607.1"/>
    <property type="match status" value="1"/>
</dbReference>
<dbReference type="FunFam" id="3.30.470.20:FF:000015">
    <property type="entry name" value="Phosphoribosylaminoimidazole-succinocarboxamide synthase"/>
    <property type="match status" value="1"/>
</dbReference>
<dbReference type="RefSeq" id="WP_090248764.1">
    <property type="nucleotide sequence ID" value="NZ_FPAS01000002.1"/>
</dbReference>
<evidence type="ECO:0000256" key="4">
    <source>
        <dbReference type="ARBA" id="ARBA00022741"/>
    </source>
</evidence>
<organism evidence="10 11">
    <name type="scientific">Lishizhenia tianjinensis</name>
    <dbReference type="NCBI Taxonomy" id="477690"/>
    <lineage>
        <taxon>Bacteria</taxon>
        <taxon>Pseudomonadati</taxon>
        <taxon>Bacteroidota</taxon>
        <taxon>Flavobacteriia</taxon>
        <taxon>Flavobacteriales</taxon>
        <taxon>Crocinitomicaceae</taxon>
        <taxon>Lishizhenia</taxon>
    </lineage>
</organism>
<accession>A0A1I7A562</accession>
<keyword evidence="3 8" id="KW-0436">Ligase</keyword>